<evidence type="ECO:0000313" key="2">
    <source>
        <dbReference type="Proteomes" id="UP000515211"/>
    </source>
</evidence>
<feature type="domain" description="F-box" evidence="1">
    <location>
        <begin position="15"/>
        <end position="61"/>
    </location>
</feature>
<reference evidence="3" key="2">
    <citation type="submission" date="2025-08" db="UniProtKB">
        <authorList>
            <consortium name="RefSeq"/>
        </authorList>
    </citation>
    <scope>IDENTIFICATION</scope>
    <source>
        <tissue evidence="3">Whole plant</tissue>
    </source>
</reference>
<dbReference type="Gene3D" id="1.20.1280.50">
    <property type="match status" value="1"/>
</dbReference>
<evidence type="ECO:0000259" key="1">
    <source>
        <dbReference type="PROSITE" id="PS50181"/>
    </source>
</evidence>
<dbReference type="Pfam" id="PF00646">
    <property type="entry name" value="F-box"/>
    <property type="match status" value="1"/>
</dbReference>
<dbReference type="SMART" id="SM00256">
    <property type="entry name" value="FBOX"/>
    <property type="match status" value="1"/>
</dbReference>
<dbReference type="InterPro" id="IPR036047">
    <property type="entry name" value="F-box-like_dom_sf"/>
</dbReference>
<keyword evidence="2" id="KW-1185">Reference proteome</keyword>
<dbReference type="InterPro" id="IPR001810">
    <property type="entry name" value="F-box_dom"/>
</dbReference>
<reference evidence="2" key="1">
    <citation type="journal article" date="2016" name="Nat. Genet.">
        <title>The genome sequences of Arachis duranensis and Arachis ipaensis, the diploid ancestors of cultivated peanut.</title>
        <authorList>
            <person name="Bertioli D.J."/>
            <person name="Cannon S.B."/>
            <person name="Froenicke L."/>
            <person name="Huang G."/>
            <person name="Farmer A.D."/>
            <person name="Cannon E.K."/>
            <person name="Liu X."/>
            <person name="Gao D."/>
            <person name="Clevenger J."/>
            <person name="Dash S."/>
            <person name="Ren L."/>
            <person name="Moretzsohn M.C."/>
            <person name="Shirasawa K."/>
            <person name="Huang W."/>
            <person name="Vidigal B."/>
            <person name="Abernathy B."/>
            <person name="Chu Y."/>
            <person name="Niederhuth C.E."/>
            <person name="Umale P."/>
            <person name="Araujo A.C."/>
            <person name="Kozik A."/>
            <person name="Kim K.D."/>
            <person name="Burow M.D."/>
            <person name="Varshney R.K."/>
            <person name="Wang X."/>
            <person name="Zhang X."/>
            <person name="Barkley N."/>
            <person name="Guimaraes P.M."/>
            <person name="Isobe S."/>
            <person name="Guo B."/>
            <person name="Liao B."/>
            <person name="Stalker H.T."/>
            <person name="Schmitz R.J."/>
            <person name="Scheffler B.E."/>
            <person name="Leal-Bertioli S.C."/>
            <person name="Xun X."/>
            <person name="Jackson S.A."/>
            <person name="Michelmore R."/>
            <person name="Ozias-Akins P."/>
        </authorList>
    </citation>
    <scope>NUCLEOTIDE SEQUENCE [LARGE SCALE GENOMIC DNA]</scope>
    <source>
        <strain evidence="2">cv. V14167</strain>
    </source>
</reference>
<dbReference type="PROSITE" id="PS50181">
    <property type="entry name" value="FBOX"/>
    <property type="match status" value="1"/>
</dbReference>
<proteinExistence type="predicted"/>
<dbReference type="SUPFAM" id="SSF81383">
    <property type="entry name" value="F-box domain"/>
    <property type="match status" value="1"/>
</dbReference>
<dbReference type="GeneID" id="107492604"/>
<evidence type="ECO:0000313" key="3">
    <source>
        <dbReference type="RefSeq" id="XP_015969126.3"/>
    </source>
</evidence>
<dbReference type="AlphaFoldDB" id="A0A6P4DM96"/>
<dbReference type="Proteomes" id="UP000515211">
    <property type="component" value="Chromosome 6"/>
</dbReference>
<dbReference type="RefSeq" id="XP_015969126.3">
    <property type="nucleotide sequence ID" value="XM_016113640.3"/>
</dbReference>
<gene>
    <name evidence="3" type="primary">LOC107492604</name>
</gene>
<sequence length="344" mass="39938">MESSIEKKGDYYCYCTSLLSLPESILDCILKRLSPKELITISQVCTNLRVRCRSDHLWENHIKKKWGKVFGDVAYKEWQWHVTKSKEEKGNTFYQMIINGENDGSLGTFSGSWPMLCLGSYLIDSKNILSGQLLLSNSLMMMMALYISLENGKFWFPAQVYRELLVSNALVSYDSKTNTFQARQQMGGWRIIGNSIRWDKVRAPPNETSQCNIPHQLSDSLHHLRPGDHIEIQWKASTEVPYDWWYAVIGHLNSCKEDENCCGCQHSETLMVEFKQYHVESGMRKARLQRNKNGQQCENQCGIYGGIRKLQSEEEIHKWKQLFPPHHNQTPVPVYLPLNLRMHN</sequence>
<protein>
    <submittedName>
        <fullName evidence="3">F-box protein At2g26850-like</fullName>
    </submittedName>
</protein>
<dbReference type="PANTHER" id="PTHR31482">
    <property type="entry name" value="ESTS AU081301(E20138)"/>
    <property type="match status" value="1"/>
</dbReference>
<dbReference type="PANTHER" id="PTHR31482:SF11">
    <property type="entry name" value="CYCLIN-LIKE F-BOX"/>
    <property type="match status" value="1"/>
</dbReference>
<accession>A0A6P4DM96</accession>
<dbReference type="KEGG" id="adu:107492604"/>
<name>A0A6P4DM96_ARADU</name>
<organism evidence="2 3">
    <name type="scientific">Arachis duranensis</name>
    <name type="common">Wild peanut</name>
    <dbReference type="NCBI Taxonomy" id="130453"/>
    <lineage>
        <taxon>Eukaryota</taxon>
        <taxon>Viridiplantae</taxon>
        <taxon>Streptophyta</taxon>
        <taxon>Embryophyta</taxon>
        <taxon>Tracheophyta</taxon>
        <taxon>Spermatophyta</taxon>
        <taxon>Magnoliopsida</taxon>
        <taxon>eudicotyledons</taxon>
        <taxon>Gunneridae</taxon>
        <taxon>Pentapetalae</taxon>
        <taxon>rosids</taxon>
        <taxon>fabids</taxon>
        <taxon>Fabales</taxon>
        <taxon>Fabaceae</taxon>
        <taxon>Papilionoideae</taxon>
        <taxon>50 kb inversion clade</taxon>
        <taxon>dalbergioids sensu lato</taxon>
        <taxon>Dalbergieae</taxon>
        <taxon>Pterocarpus clade</taxon>
        <taxon>Arachis</taxon>
    </lineage>
</organism>